<evidence type="ECO:0000256" key="7">
    <source>
        <dbReference type="RuleBase" id="RU363034"/>
    </source>
</evidence>
<organism evidence="9 10">
    <name type="scientific">Periophthalmus magnuspinnatus</name>
    <dbReference type="NCBI Taxonomy" id="409849"/>
    <lineage>
        <taxon>Eukaryota</taxon>
        <taxon>Metazoa</taxon>
        <taxon>Chordata</taxon>
        <taxon>Craniata</taxon>
        <taxon>Vertebrata</taxon>
        <taxon>Euteleostomi</taxon>
        <taxon>Actinopterygii</taxon>
        <taxon>Neopterygii</taxon>
        <taxon>Teleostei</taxon>
        <taxon>Neoteleostei</taxon>
        <taxon>Acanthomorphata</taxon>
        <taxon>Gobiaria</taxon>
        <taxon>Gobiiformes</taxon>
        <taxon>Gobioidei</taxon>
        <taxon>Gobiidae</taxon>
        <taxon>Oxudercinae</taxon>
        <taxon>Periophthalmus</taxon>
    </lineage>
</organism>
<dbReference type="Ensembl" id="ENSPMGT00000014195.1">
    <property type="protein sequence ID" value="ENSPMGP00000013300.1"/>
    <property type="gene ID" value="ENSPMGG00000010229.1"/>
</dbReference>
<dbReference type="PANTHER" id="PTHR24253:SF144">
    <property type="entry name" value="CHYMOTRYPSIN-LIKE PROTEASE CTRL-1-RELATED"/>
    <property type="match status" value="1"/>
</dbReference>
<dbReference type="InterPro" id="IPR001254">
    <property type="entry name" value="Trypsin_dom"/>
</dbReference>
<evidence type="ECO:0000256" key="3">
    <source>
        <dbReference type="ARBA" id="ARBA00022801"/>
    </source>
</evidence>
<dbReference type="CDD" id="cd00190">
    <property type="entry name" value="Tryp_SPc"/>
    <property type="match status" value="1"/>
</dbReference>
<feature type="domain" description="Peptidase S1" evidence="8">
    <location>
        <begin position="55"/>
        <end position="283"/>
    </location>
</feature>
<dbReference type="GO" id="GO:0004252">
    <property type="term" value="F:serine-type endopeptidase activity"/>
    <property type="evidence" value="ECO:0007669"/>
    <property type="project" value="InterPro"/>
</dbReference>
<keyword evidence="6" id="KW-0325">Glycoprotein</keyword>
<evidence type="ECO:0000313" key="10">
    <source>
        <dbReference type="Proteomes" id="UP000261520"/>
    </source>
</evidence>
<dbReference type="PROSITE" id="PS50240">
    <property type="entry name" value="TRYPSIN_DOM"/>
    <property type="match status" value="1"/>
</dbReference>
<dbReference type="PRINTS" id="PR00722">
    <property type="entry name" value="CHYMOTRYPSIN"/>
</dbReference>
<dbReference type="PROSITE" id="PS00134">
    <property type="entry name" value="TRYPSIN_HIS"/>
    <property type="match status" value="1"/>
</dbReference>
<dbReference type="Pfam" id="PF00089">
    <property type="entry name" value="Trypsin"/>
    <property type="match status" value="1"/>
</dbReference>
<dbReference type="Proteomes" id="UP000261520">
    <property type="component" value="Unplaced"/>
</dbReference>
<dbReference type="InterPro" id="IPR001314">
    <property type="entry name" value="Peptidase_S1A"/>
</dbReference>
<name>A0A3B4A9A0_9GOBI</name>
<dbReference type="GO" id="GO:0006508">
    <property type="term" value="P:proteolysis"/>
    <property type="evidence" value="ECO:0007669"/>
    <property type="project" value="UniProtKB-KW"/>
</dbReference>
<dbReference type="InterPro" id="IPR043504">
    <property type="entry name" value="Peptidase_S1_PA_chymotrypsin"/>
</dbReference>
<evidence type="ECO:0000313" key="9">
    <source>
        <dbReference type="Ensembl" id="ENSPMGP00000013300.1"/>
    </source>
</evidence>
<keyword evidence="2" id="KW-0732">Signal</keyword>
<dbReference type="SMART" id="SM00020">
    <property type="entry name" value="Tryp_SPc"/>
    <property type="match status" value="1"/>
</dbReference>
<dbReference type="AlphaFoldDB" id="A0A3B4A9A0"/>
<keyword evidence="1 7" id="KW-0645">Protease</keyword>
<dbReference type="Gene3D" id="2.40.10.10">
    <property type="entry name" value="Trypsin-like serine proteases"/>
    <property type="match status" value="1"/>
</dbReference>
<proteinExistence type="predicted"/>
<reference evidence="9" key="2">
    <citation type="submission" date="2025-09" db="UniProtKB">
        <authorList>
            <consortium name="Ensembl"/>
        </authorList>
    </citation>
    <scope>IDENTIFICATION</scope>
</reference>
<dbReference type="FunFam" id="2.40.10.10:FF:000024">
    <property type="entry name" value="Serine protease 53"/>
    <property type="match status" value="1"/>
</dbReference>
<evidence type="ECO:0000256" key="4">
    <source>
        <dbReference type="ARBA" id="ARBA00022825"/>
    </source>
</evidence>
<evidence type="ECO:0000256" key="1">
    <source>
        <dbReference type="ARBA" id="ARBA00022670"/>
    </source>
</evidence>
<dbReference type="SUPFAM" id="SSF50494">
    <property type="entry name" value="Trypsin-like serine proteases"/>
    <property type="match status" value="1"/>
</dbReference>
<sequence length="324" mass="34604">MFLFSKNVPKYQFILKLVFQTSLEQSCHNSQLTRSDISICAVSLDCGIPPLNTRIVGGEEAAAGAWPWQISMHRGGGHVCGGSLINNLWVLTAAHCNAGVPPEQYTLYIGRKSQQGANPQEVSRSVTQIINHPDYNSETSDNDISLMKMSSPVSFTQFILPVCLAASGSSLHAGTDVWVTGWGDIGMSLPPPENLMEVELPIVGNRKCSCSYAITENMLCAGQAEGGKDSCQGDSGGPLVRKQNSRWIQGGVVSFGIGCALPGLPGVYARVSRYETWIKSHITENQPGFIKITSSGTDSDLSASCSTRPTVTGAAPITTAARKH</sequence>
<protein>
    <recommendedName>
        <fullName evidence="8">Peptidase S1 domain-containing protein</fullName>
    </recommendedName>
</protein>
<dbReference type="InterPro" id="IPR009003">
    <property type="entry name" value="Peptidase_S1_PA"/>
</dbReference>
<keyword evidence="3 7" id="KW-0378">Hydrolase</keyword>
<reference evidence="9" key="1">
    <citation type="submission" date="2025-08" db="UniProtKB">
        <authorList>
            <consortium name="Ensembl"/>
        </authorList>
    </citation>
    <scope>IDENTIFICATION</scope>
</reference>
<keyword evidence="10" id="KW-1185">Reference proteome</keyword>
<evidence type="ECO:0000259" key="8">
    <source>
        <dbReference type="PROSITE" id="PS50240"/>
    </source>
</evidence>
<keyword evidence="5" id="KW-1015">Disulfide bond</keyword>
<dbReference type="InterPro" id="IPR018114">
    <property type="entry name" value="TRYPSIN_HIS"/>
</dbReference>
<dbReference type="InterPro" id="IPR033116">
    <property type="entry name" value="TRYPSIN_SER"/>
</dbReference>
<dbReference type="PANTHER" id="PTHR24253">
    <property type="entry name" value="TRANSMEMBRANE PROTEASE SERINE"/>
    <property type="match status" value="1"/>
</dbReference>
<keyword evidence="4 7" id="KW-0720">Serine protease</keyword>
<evidence type="ECO:0000256" key="2">
    <source>
        <dbReference type="ARBA" id="ARBA00022729"/>
    </source>
</evidence>
<accession>A0A3B4A9A0</accession>
<dbReference type="PROSITE" id="PS00135">
    <property type="entry name" value="TRYPSIN_SER"/>
    <property type="match status" value="1"/>
</dbReference>
<evidence type="ECO:0000256" key="5">
    <source>
        <dbReference type="ARBA" id="ARBA00023157"/>
    </source>
</evidence>
<evidence type="ECO:0000256" key="6">
    <source>
        <dbReference type="ARBA" id="ARBA00023180"/>
    </source>
</evidence>